<sequence length="366" mass="40192">MTGSAGLCGGIANANANILRAFVDLAQERQLGLSVLSYLEHGRDRPEILPTWATFHGFEGDKWRFSQHLLCNGWQSALIAFDHVTLALPILPYAALKLVPTLIFTHGSESWKRVRQSSRWSLQCATLCLANSNYTLKRMRAYLPPFRGAACPLGLSPHFTAAAPPDGPLTFEAADGTTALLGPHCLLIAARMDDREGQKGHRELIRILPALKRDVPDVQLVCAGPGDDRHALQQLARHHGVADAVFFPGYVPLATLQALYQHCYALVMPSRQEGFGLAYLEAMQYAKPCLGCFHQGAEDVIAHGETGLLVDDPADAPSLLGSLNTLLQDPTYAQWLGQNGYKRLQREFTARHYQARLKAHITGLLD</sequence>
<dbReference type="AlphaFoldDB" id="W4LLT3"/>
<evidence type="ECO:0000256" key="2">
    <source>
        <dbReference type="ARBA" id="ARBA00022679"/>
    </source>
</evidence>
<evidence type="ECO:0000259" key="3">
    <source>
        <dbReference type="Pfam" id="PF00534"/>
    </source>
</evidence>
<dbReference type="Gene3D" id="3.40.50.2000">
    <property type="entry name" value="Glycogen Phosphorylase B"/>
    <property type="match status" value="2"/>
</dbReference>
<organism evidence="4 5">
    <name type="scientific">Entotheonella factor</name>
    <dbReference type="NCBI Taxonomy" id="1429438"/>
    <lineage>
        <taxon>Bacteria</taxon>
        <taxon>Pseudomonadati</taxon>
        <taxon>Nitrospinota/Tectimicrobiota group</taxon>
        <taxon>Candidatus Tectimicrobiota</taxon>
        <taxon>Candidatus Entotheonellia</taxon>
        <taxon>Candidatus Entotheonellales</taxon>
        <taxon>Candidatus Entotheonellaceae</taxon>
        <taxon>Candidatus Entotheonella</taxon>
    </lineage>
</organism>
<evidence type="ECO:0000313" key="5">
    <source>
        <dbReference type="Proteomes" id="UP000019141"/>
    </source>
</evidence>
<gene>
    <name evidence="4" type="ORF">ETSY1_19385</name>
</gene>
<protein>
    <recommendedName>
        <fullName evidence="3">Glycosyl transferase family 1 domain-containing protein</fullName>
    </recommendedName>
</protein>
<dbReference type="Proteomes" id="UP000019141">
    <property type="component" value="Unassembled WGS sequence"/>
</dbReference>
<dbReference type="Pfam" id="PF00534">
    <property type="entry name" value="Glycos_transf_1"/>
    <property type="match status" value="1"/>
</dbReference>
<keyword evidence="5" id="KW-1185">Reference proteome</keyword>
<dbReference type="HOGENOM" id="CLU_009583_2_5_7"/>
<proteinExistence type="predicted"/>
<dbReference type="SUPFAM" id="SSF53756">
    <property type="entry name" value="UDP-Glycosyltransferase/glycogen phosphorylase"/>
    <property type="match status" value="1"/>
</dbReference>
<dbReference type="EMBL" id="AZHW01000567">
    <property type="protein sequence ID" value="ETW98286.1"/>
    <property type="molecule type" value="Genomic_DNA"/>
</dbReference>
<dbReference type="PANTHER" id="PTHR12526">
    <property type="entry name" value="GLYCOSYLTRANSFERASE"/>
    <property type="match status" value="1"/>
</dbReference>
<evidence type="ECO:0000256" key="1">
    <source>
        <dbReference type="ARBA" id="ARBA00022676"/>
    </source>
</evidence>
<dbReference type="GO" id="GO:0016757">
    <property type="term" value="F:glycosyltransferase activity"/>
    <property type="evidence" value="ECO:0007669"/>
    <property type="project" value="UniProtKB-KW"/>
</dbReference>
<evidence type="ECO:0000313" key="4">
    <source>
        <dbReference type="EMBL" id="ETW98286.1"/>
    </source>
</evidence>
<accession>W4LLT3</accession>
<name>W4LLT3_ENTF1</name>
<feature type="domain" description="Glycosyl transferase family 1" evidence="3">
    <location>
        <begin position="197"/>
        <end position="343"/>
    </location>
</feature>
<dbReference type="PANTHER" id="PTHR12526:SF510">
    <property type="entry name" value="D-INOSITOL 3-PHOSPHATE GLYCOSYLTRANSFERASE"/>
    <property type="match status" value="1"/>
</dbReference>
<dbReference type="InterPro" id="IPR001296">
    <property type="entry name" value="Glyco_trans_1"/>
</dbReference>
<keyword evidence="1" id="KW-0328">Glycosyltransferase</keyword>
<reference evidence="4 5" key="1">
    <citation type="journal article" date="2014" name="Nature">
        <title>An environmental bacterial taxon with a large and distinct metabolic repertoire.</title>
        <authorList>
            <person name="Wilson M.C."/>
            <person name="Mori T."/>
            <person name="Ruckert C."/>
            <person name="Uria A.R."/>
            <person name="Helf M.J."/>
            <person name="Takada K."/>
            <person name="Gernert C."/>
            <person name="Steffens U.A."/>
            <person name="Heycke N."/>
            <person name="Schmitt S."/>
            <person name="Rinke C."/>
            <person name="Helfrich E.J."/>
            <person name="Brachmann A.O."/>
            <person name="Gurgui C."/>
            <person name="Wakimoto T."/>
            <person name="Kracht M."/>
            <person name="Crusemann M."/>
            <person name="Hentschel U."/>
            <person name="Abe I."/>
            <person name="Matsunaga S."/>
            <person name="Kalinowski J."/>
            <person name="Takeyama H."/>
            <person name="Piel J."/>
        </authorList>
    </citation>
    <scope>NUCLEOTIDE SEQUENCE [LARGE SCALE GENOMIC DNA]</scope>
    <source>
        <strain evidence="5">TSY1</strain>
    </source>
</reference>
<dbReference type="CDD" id="cd03801">
    <property type="entry name" value="GT4_PimA-like"/>
    <property type="match status" value="1"/>
</dbReference>
<comment type="caution">
    <text evidence="4">The sequence shown here is derived from an EMBL/GenBank/DDBJ whole genome shotgun (WGS) entry which is preliminary data.</text>
</comment>
<keyword evidence="2" id="KW-0808">Transferase</keyword>